<proteinExistence type="predicted"/>
<evidence type="ECO:0000256" key="1">
    <source>
        <dbReference type="SAM" id="SignalP"/>
    </source>
</evidence>
<name>A0A239F7C8_9BURK</name>
<feature type="signal peptide" evidence="1">
    <location>
        <begin position="1"/>
        <end position="19"/>
    </location>
</feature>
<dbReference type="EMBL" id="FZOT01000003">
    <property type="protein sequence ID" value="SNS52661.1"/>
    <property type="molecule type" value="Genomic_DNA"/>
</dbReference>
<dbReference type="Proteomes" id="UP000198284">
    <property type="component" value="Unassembled WGS sequence"/>
</dbReference>
<dbReference type="RefSeq" id="WP_143131167.1">
    <property type="nucleotide sequence ID" value="NZ_FZOT01000003.1"/>
</dbReference>
<dbReference type="AlphaFoldDB" id="A0A239F7C8"/>
<gene>
    <name evidence="2" type="ORF">SAMN06265795_103215</name>
</gene>
<evidence type="ECO:0000313" key="3">
    <source>
        <dbReference type="Proteomes" id="UP000198284"/>
    </source>
</evidence>
<evidence type="ECO:0000313" key="2">
    <source>
        <dbReference type="EMBL" id="SNS52661.1"/>
    </source>
</evidence>
<reference evidence="2 3" key="1">
    <citation type="submission" date="2017-06" db="EMBL/GenBank/DDBJ databases">
        <authorList>
            <person name="Kim H.J."/>
            <person name="Triplett B.A."/>
        </authorList>
    </citation>
    <scope>NUCLEOTIDE SEQUENCE [LARGE SCALE GENOMIC DNA]</scope>
    <source>
        <strain evidence="2 3">U15</strain>
    </source>
</reference>
<feature type="chain" id="PRO_5012059822" description="Lipoprotein" evidence="1">
    <location>
        <begin position="20"/>
        <end position="62"/>
    </location>
</feature>
<protein>
    <recommendedName>
        <fullName evidence="4">Lipoprotein</fullName>
    </recommendedName>
</protein>
<organism evidence="2 3">
    <name type="scientific">Noviherbaspirillum humi</name>
    <dbReference type="NCBI Taxonomy" id="1688639"/>
    <lineage>
        <taxon>Bacteria</taxon>
        <taxon>Pseudomonadati</taxon>
        <taxon>Pseudomonadota</taxon>
        <taxon>Betaproteobacteria</taxon>
        <taxon>Burkholderiales</taxon>
        <taxon>Oxalobacteraceae</taxon>
        <taxon>Noviherbaspirillum</taxon>
    </lineage>
</organism>
<dbReference type="OrthoDB" id="8969769at2"/>
<sequence>MIKQFFLPTLLAASLSACVAVPVEPVAVRGNACPPGQAKKGNCAPETDRGFCPPGQAKKGAC</sequence>
<dbReference type="PROSITE" id="PS51257">
    <property type="entry name" value="PROKAR_LIPOPROTEIN"/>
    <property type="match status" value="1"/>
</dbReference>
<accession>A0A239F7C8</accession>
<keyword evidence="3" id="KW-1185">Reference proteome</keyword>
<evidence type="ECO:0008006" key="4">
    <source>
        <dbReference type="Google" id="ProtNLM"/>
    </source>
</evidence>
<keyword evidence="1" id="KW-0732">Signal</keyword>